<evidence type="ECO:0000313" key="2">
    <source>
        <dbReference type="Proteomes" id="UP001521137"/>
    </source>
</evidence>
<proteinExistence type="predicted"/>
<dbReference type="InterPro" id="IPR029063">
    <property type="entry name" value="SAM-dependent_MTases_sf"/>
</dbReference>
<dbReference type="Pfam" id="PF13489">
    <property type="entry name" value="Methyltransf_23"/>
    <property type="match status" value="1"/>
</dbReference>
<dbReference type="RefSeq" id="WP_235311735.1">
    <property type="nucleotide sequence ID" value="NZ_JAKGAS010000004.1"/>
</dbReference>
<evidence type="ECO:0000313" key="1">
    <source>
        <dbReference type="EMBL" id="MCF2948119.1"/>
    </source>
</evidence>
<dbReference type="CDD" id="cd02440">
    <property type="entry name" value="AdoMet_MTases"/>
    <property type="match status" value="1"/>
</dbReference>
<keyword evidence="2" id="KW-1185">Reference proteome</keyword>
<keyword evidence="1" id="KW-0808">Transferase</keyword>
<accession>A0ABS9D5D1</accession>
<protein>
    <submittedName>
        <fullName evidence="1">Class I SAM-dependent methyltransferase</fullName>
    </submittedName>
</protein>
<dbReference type="Proteomes" id="UP001521137">
    <property type="component" value="Unassembled WGS sequence"/>
</dbReference>
<comment type="caution">
    <text evidence="1">The sequence shown here is derived from an EMBL/GenBank/DDBJ whole genome shotgun (WGS) entry which is preliminary data.</text>
</comment>
<name>A0ABS9D5D1_9ALTE</name>
<dbReference type="EMBL" id="JAKGAS010000004">
    <property type="protein sequence ID" value="MCF2948119.1"/>
    <property type="molecule type" value="Genomic_DNA"/>
</dbReference>
<reference evidence="1 2" key="1">
    <citation type="submission" date="2022-01" db="EMBL/GenBank/DDBJ databases">
        <title>Paraglaciecola sp. G1-23.</title>
        <authorList>
            <person name="Jin M.S."/>
            <person name="Han D.M."/>
            <person name="Kim H.M."/>
            <person name="Jeon C.O."/>
        </authorList>
    </citation>
    <scope>NUCLEOTIDE SEQUENCE [LARGE SCALE GENOMIC DNA]</scope>
    <source>
        <strain evidence="1 2">G1-23</strain>
    </source>
</reference>
<dbReference type="GO" id="GO:0008168">
    <property type="term" value="F:methyltransferase activity"/>
    <property type="evidence" value="ECO:0007669"/>
    <property type="project" value="UniProtKB-KW"/>
</dbReference>
<dbReference type="GO" id="GO:0032259">
    <property type="term" value="P:methylation"/>
    <property type="evidence" value="ECO:0007669"/>
    <property type="project" value="UniProtKB-KW"/>
</dbReference>
<dbReference type="SUPFAM" id="SSF53335">
    <property type="entry name" value="S-adenosyl-L-methionine-dependent methyltransferases"/>
    <property type="match status" value="1"/>
</dbReference>
<dbReference type="Gene3D" id="3.40.50.150">
    <property type="entry name" value="Vaccinia Virus protein VP39"/>
    <property type="match status" value="1"/>
</dbReference>
<organism evidence="1 2">
    <name type="scientific">Paraglaciecola algarum</name>
    <dbReference type="NCBI Taxonomy" id="3050085"/>
    <lineage>
        <taxon>Bacteria</taxon>
        <taxon>Pseudomonadati</taxon>
        <taxon>Pseudomonadota</taxon>
        <taxon>Gammaproteobacteria</taxon>
        <taxon>Alteromonadales</taxon>
        <taxon>Alteromonadaceae</taxon>
        <taxon>Paraglaciecola</taxon>
    </lineage>
</organism>
<gene>
    <name evidence="1" type="ORF">L0668_08380</name>
</gene>
<sequence>MRGDKAIEKLLKDFSFESVVDVGCGGHFDQSKAFQTGGKTVTAVDPYDSGAEIPQEITYINKKVEDLTGKEFEYDLIWCCHCLEHQYNPIEFLTNLKNVMKPNSLVAITVPPLKHNIVNGHVTLWNGGLLLYNLVLAGFNCRNAKVKKYGYNITVIIERDDIQPDTIHIADLADWLPDGYNYQGFDGDIEELNWG</sequence>
<keyword evidence="1" id="KW-0489">Methyltransferase</keyword>